<reference evidence="1" key="2">
    <citation type="submission" date="2021-04" db="EMBL/GenBank/DDBJ databases">
        <authorList>
            <person name="Gilroy R."/>
        </authorList>
    </citation>
    <scope>NUCLEOTIDE SEQUENCE</scope>
    <source>
        <strain evidence="1">Gambia15-2214</strain>
    </source>
</reference>
<accession>A0A9E2L159</accession>
<organism evidence="1 2">
    <name type="scientific">Candidatus Treponema excrementipullorum</name>
    <dbReference type="NCBI Taxonomy" id="2838768"/>
    <lineage>
        <taxon>Bacteria</taxon>
        <taxon>Pseudomonadati</taxon>
        <taxon>Spirochaetota</taxon>
        <taxon>Spirochaetia</taxon>
        <taxon>Spirochaetales</taxon>
        <taxon>Treponemataceae</taxon>
        <taxon>Treponema</taxon>
    </lineage>
</organism>
<evidence type="ECO:0000313" key="2">
    <source>
        <dbReference type="Proteomes" id="UP000823914"/>
    </source>
</evidence>
<dbReference type="Proteomes" id="UP000823914">
    <property type="component" value="Unassembled WGS sequence"/>
</dbReference>
<name>A0A9E2L159_9SPIR</name>
<gene>
    <name evidence="1" type="ORF">IAA16_00045</name>
</gene>
<dbReference type="Pfam" id="PF05402">
    <property type="entry name" value="PqqD"/>
    <property type="match status" value="1"/>
</dbReference>
<proteinExistence type="predicted"/>
<dbReference type="EMBL" id="JAHLFV010000001">
    <property type="protein sequence ID" value="MBU3848937.1"/>
    <property type="molecule type" value="Genomic_DNA"/>
</dbReference>
<dbReference type="AlphaFoldDB" id="A0A9E2L159"/>
<dbReference type="InterPro" id="IPR008792">
    <property type="entry name" value="PQQD"/>
</dbReference>
<protein>
    <submittedName>
        <fullName evidence="1">PqqD family protein</fullName>
    </submittedName>
</protein>
<comment type="caution">
    <text evidence="1">The sequence shown here is derived from an EMBL/GenBank/DDBJ whole genome shotgun (WGS) entry which is preliminary data.</text>
</comment>
<evidence type="ECO:0000313" key="1">
    <source>
        <dbReference type="EMBL" id="MBU3848937.1"/>
    </source>
</evidence>
<reference evidence="1" key="1">
    <citation type="journal article" date="2021" name="PeerJ">
        <title>Extensive microbial diversity within the chicken gut microbiome revealed by metagenomics and culture.</title>
        <authorList>
            <person name="Gilroy R."/>
            <person name="Ravi A."/>
            <person name="Getino M."/>
            <person name="Pursley I."/>
            <person name="Horton D.L."/>
            <person name="Alikhan N.F."/>
            <person name="Baker D."/>
            <person name="Gharbi K."/>
            <person name="Hall N."/>
            <person name="Watson M."/>
            <person name="Adriaenssens E.M."/>
            <person name="Foster-Nyarko E."/>
            <person name="Jarju S."/>
            <person name="Secka A."/>
            <person name="Antonio M."/>
            <person name="Oren A."/>
            <person name="Chaudhuri R.R."/>
            <person name="La Ragione R."/>
            <person name="Hildebrand F."/>
            <person name="Pallen M.J."/>
        </authorList>
    </citation>
    <scope>NUCLEOTIDE SEQUENCE</scope>
    <source>
        <strain evidence="1">Gambia15-2214</strain>
    </source>
</reference>
<sequence length="428" mass="49290">MLYRQKKDTHIHISNGHGYITSTGLNKSFEVDQSGSVFLNELKLEPQTLDEIVDKLLKIFAGADREVILPDAQEFYDNLVSEGFLVKGETIAELDKLDTSCQNIQPAFTKESLNFYLPGLDWDFLNFYVHFAKYTRKHAERFMEKSRIASFYGTFRGTIWAGGRVSIGATPSPVDMENAIHKINDAGVAVRYTFTNSVLEERHLSDTFCNLVMELADNGKNEVLVNSSVLENYLRKSYPNFKYIQSITAVERNIDKINEATKKYDLVVIDFHDNHNHDFLNKIQDKDKIEILVNGCCPSTCTFSKQHYKNISLINCHQGNIEEVKCLMQNRAGHQGFFDVLDKNKDTTLTFDDVYKNYYNMGFRHFKLFGREEPSFTPFEALMYYFSKPEWRERTSSDLAEAYIDYLIKAHGGNIVPQLDTPVKIKPQ</sequence>